<protein>
    <submittedName>
        <fullName evidence="9">TolC family protein</fullName>
    </submittedName>
</protein>
<keyword evidence="5" id="KW-0812">Transmembrane</keyword>
<dbReference type="Gene3D" id="1.20.1600.10">
    <property type="entry name" value="Outer membrane efflux proteins (OEP)"/>
    <property type="match status" value="1"/>
</dbReference>
<comment type="caution">
    <text evidence="9">The sequence shown here is derived from an EMBL/GenBank/DDBJ whole genome shotgun (WGS) entry which is preliminary data.</text>
</comment>
<evidence type="ECO:0000256" key="4">
    <source>
        <dbReference type="ARBA" id="ARBA00022452"/>
    </source>
</evidence>
<keyword evidence="4" id="KW-1134">Transmembrane beta strand</keyword>
<evidence type="ECO:0000256" key="6">
    <source>
        <dbReference type="ARBA" id="ARBA00023136"/>
    </source>
</evidence>
<dbReference type="Pfam" id="PF02321">
    <property type="entry name" value="OEP"/>
    <property type="match status" value="2"/>
</dbReference>
<dbReference type="GO" id="GO:0009279">
    <property type="term" value="C:cell outer membrane"/>
    <property type="evidence" value="ECO:0007669"/>
    <property type="project" value="UniProtKB-SubCell"/>
</dbReference>
<evidence type="ECO:0000313" key="9">
    <source>
        <dbReference type="EMBL" id="MBD3870771.1"/>
    </source>
</evidence>
<gene>
    <name evidence="9" type="ORF">IFJ97_05360</name>
</gene>
<dbReference type="GO" id="GO:0015562">
    <property type="term" value="F:efflux transmembrane transporter activity"/>
    <property type="evidence" value="ECO:0007669"/>
    <property type="project" value="InterPro"/>
</dbReference>
<evidence type="ECO:0000256" key="5">
    <source>
        <dbReference type="ARBA" id="ARBA00022692"/>
    </source>
</evidence>
<evidence type="ECO:0000256" key="3">
    <source>
        <dbReference type="ARBA" id="ARBA00022448"/>
    </source>
</evidence>
<dbReference type="PANTHER" id="PTHR30026">
    <property type="entry name" value="OUTER MEMBRANE PROTEIN TOLC"/>
    <property type="match status" value="1"/>
</dbReference>
<keyword evidence="8" id="KW-0732">Signal</keyword>
<reference evidence="9 10" key="1">
    <citation type="submission" date="2020-08" db="EMBL/GenBank/DDBJ databases">
        <title>Acidobacteriota in marine sediments use diverse sulfur dissimilation pathways.</title>
        <authorList>
            <person name="Wasmund K."/>
        </authorList>
    </citation>
    <scope>NUCLEOTIDE SEQUENCE [LARGE SCALE GENOMIC DNA]</scope>
    <source>
        <strain evidence="9">MAG AM3-A</strain>
    </source>
</reference>
<comment type="subcellular location">
    <subcellularLocation>
        <location evidence="1">Cell outer membrane</location>
    </subcellularLocation>
</comment>
<accession>A0A8J7C5F1</accession>
<evidence type="ECO:0000256" key="2">
    <source>
        <dbReference type="ARBA" id="ARBA00007613"/>
    </source>
</evidence>
<dbReference type="AlphaFoldDB" id="A0A8J7C5F1"/>
<dbReference type="EMBL" id="JACXWA010000087">
    <property type="protein sequence ID" value="MBD3870771.1"/>
    <property type="molecule type" value="Genomic_DNA"/>
</dbReference>
<comment type="similarity">
    <text evidence="2">Belongs to the outer membrane factor (OMF) (TC 1.B.17) family.</text>
</comment>
<dbReference type="Proteomes" id="UP000598633">
    <property type="component" value="Unassembled WGS sequence"/>
</dbReference>
<keyword evidence="7" id="KW-0998">Cell outer membrane</keyword>
<name>A0A8J7C5F1_9BACT</name>
<keyword evidence="6" id="KW-0472">Membrane</keyword>
<dbReference type="GO" id="GO:0015288">
    <property type="term" value="F:porin activity"/>
    <property type="evidence" value="ECO:0007669"/>
    <property type="project" value="TreeGrafter"/>
</dbReference>
<feature type="chain" id="PRO_5035285064" evidence="8">
    <location>
        <begin position="20"/>
        <end position="446"/>
    </location>
</feature>
<dbReference type="GO" id="GO:1990281">
    <property type="term" value="C:efflux pump complex"/>
    <property type="evidence" value="ECO:0007669"/>
    <property type="project" value="TreeGrafter"/>
</dbReference>
<evidence type="ECO:0000256" key="7">
    <source>
        <dbReference type="ARBA" id="ARBA00023237"/>
    </source>
</evidence>
<feature type="signal peptide" evidence="8">
    <location>
        <begin position="1"/>
        <end position="19"/>
    </location>
</feature>
<organism evidence="9 10">
    <name type="scientific">Candidatus Sulfomarinibacter kjeldsenii</name>
    <dbReference type="NCBI Taxonomy" id="2885994"/>
    <lineage>
        <taxon>Bacteria</taxon>
        <taxon>Pseudomonadati</taxon>
        <taxon>Acidobacteriota</taxon>
        <taxon>Thermoanaerobaculia</taxon>
        <taxon>Thermoanaerobaculales</taxon>
        <taxon>Candidatus Sulfomarinibacteraceae</taxon>
        <taxon>Candidatus Sulfomarinibacter</taxon>
    </lineage>
</organism>
<dbReference type="InterPro" id="IPR003423">
    <property type="entry name" value="OMP_efflux"/>
</dbReference>
<dbReference type="SUPFAM" id="SSF56954">
    <property type="entry name" value="Outer membrane efflux proteins (OEP)"/>
    <property type="match status" value="1"/>
</dbReference>
<proteinExistence type="inferred from homology"/>
<keyword evidence="3" id="KW-0813">Transport</keyword>
<evidence type="ECO:0000256" key="8">
    <source>
        <dbReference type="SAM" id="SignalP"/>
    </source>
</evidence>
<dbReference type="PANTHER" id="PTHR30026:SF21">
    <property type="entry name" value="SLR1270 PROTEIN"/>
    <property type="match status" value="1"/>
</dbReference>
<sequence length="446" mass="48952">MRTYPLILILVIAATTVGAQELTLDAAVDAALVNNPEVMAARERAAAAAKRLDGGKSHRLPKIGLSESFVYTNNPAEVFALTLNQGRFDMEEFFLSDPNNPDPLSTFITTLDFELPIYTGGKLSARVGQAEAMATAEDYLFAHTREKVIFETMTAYVNLAKAREHRELLEKARSTTAENVRLAEKYAAEGLILDADVLQARVYLSEMDEFLTQATNGARLAEAALNFQMGADQTQPRALAPLSPAMPVVGDVDDWVAAAVEDRRDLAAARRKLDAGRLEEKAARPGYFPEIAVLGNYSLYDDKLFGSNGHNGSVMAVARINLLGGGTNTAARAAARHESASFEADIRRFEEGVRLEVRQAWLDLHTAGIRHTTAKSTLKAAEEAVRVRESRFRQGLDKMIDLLNAETGLREAEMRELIARYDVALDTNRLRYVSGSSLIDTTEDSK</sequence>
<evidence type="ECO:0000256" key="1">
    <source>
        <dbReference type="ARBA" id="ARBA00004442"/>
    </source>
</evidence>
<dbReference type="InterPro" id="IPR051906">
    <property type="entry name" value="TolC-like"/>
</dbReference>
<evidence type="ECO:0000313" key="10">
    <source>
        <dbReference type="Proteomes" id="UP000598633"/>
    </source>
</evidence>